<sequence>MNPVNIDLVTPVKLSADGVVNVYNPACTDEVVGTIPRMAAGDVDAVVRAAGDAQRGWAALSPARRFELIVGAVTSLDITDADRLLTREHGKVLADSTRELKYLDYPVKFLEEHLAWLAEGDDLGDSGTHRTRVYRDPFGVIGILTPWNVPIGMGVITVAPALLAGNSVVAHVPVTAPLTVMKLFGQLAAALPPGVLSLISSPDTKVAQALVEHPLVRHVHFTGSPAVGALVAQEAAPANTTITLELGGNDPAVVLDDALADPSIYQRLVAAAFPFGGQACIALKRLYVPAARVGEVAEGLGAVLAPTVVGDGLRPEVTMGPLHTAAIRTRVSRLIEEARAAGARVDEYGTLDADPEKGHFLLPVIVSGVTGASSVVREEQFGPVLPVIGYESLDEAVAMANDSEFGLGSSVWSSDVDRAVALARRIEAGMTWINAHGGGGIDGRAPWGGVKQSSVGRGGANRAGLEGFTEAHVVTVPSASR</sequence>
<accession>A0A1I0LDI5</accession>
<evidence type="ECO:0000256" key="5">
    <source>
        <dbReference type="PROSITE-ProRule" id="PRU10007"/>
    </source>
</evidence>
<dbReference type="InterPro" id="IPR016161">
    <property type="entry name" value="Ald_DH/histidinol_DH"/>
</dbReference>
<name>A0A1I0LDI5_9ACTN</name>
<dbReference type="EMBL" id="FOHX01000014">
    <property type="protein sequence ID" value="SEU37398.1"/>
    <property type="molecule type" value="Genomic_DNA"/>
</dbReference>
<keyword evidence="2 6" id="KW-0560">Oxidoreductase</keyword>
<dbReference type="InterPro" id="IPR016160">
    <property type="entry name" value="Ald_DH_CS_CYS"/>
</dbReference>
<dbReference type="AlphaFoldDB" id="A0A1I0LDI5"/>
<dbReference type="PROSITE" id="PS00687">
    <property type="entry name" value="ALDEHYDE_DEHYDR_GLU"/>
    <property type="match status" value="1"/>
</dbReference>
<evidence type="ECO:0000256" key="2">
    <source>
        <dbReference type="ARBA" id="ARBA00023002"/>
    </source>
</evidence>
<evidence type="ECO:0000256" key="3">
    <source>
        <dbReference type="ARBA" id="ARBA00024226"/>
    </source>
</evidence>
<reference evidence="8 9" key="1">
    <citation type="submission" date="2016-10" db="EMBL/GenBank/DDBJ databases">
        <authorList>
            <person name="de Groot N.N."/>
        </authorList>
    </citation>
    <scope>NUCLEOTIDE SEQUENCE [LARGE SCALE GENOMIC DNA]</scope>
    <source>
        <strain evidence="8 9">CGMCC 4.5598</strain>
    </source>
</reference>
<dbReference type="PANTHER" id="PTHR42804">
    <property type="entry name" value="ALDEHYDE DEHYDROGENASE"/>
    <property type="match status" value="1"/>
</dbReference>
<dbReference type="Gene3D" id="3.40.605.10">
    <property type="entry name" value="Aldehyde Dehydrogenase, Chain A, domain 1"/>
    <property type="match status" value="1"/>
</dbReference>
<dbReference type="InterPro" id="IPR016162">
    <property type="entry name" value="Ald_DH_N"/>
</dbReference>
<dbReference type="Gene3D" id="3.40.309.10">
    <property type="entry name" value="Aldehyde Dehydrogenase, Chain A, domain 2"/>
    <property type="match status" value="1"/>
</dbReference>
<evidence type="ECO:0000256" key="6">
    <source>
        <dbReference type="RuleBase" id="RU003345"/>
    </source>
</evidence>
<evidence type="ECO:0000256" key="4">
    <source>
        <dbReference type="ARBA" id="ARBA00049194"/>
    </source>
</evidence>
<dbReference type="GO" id="GO:0004029">
    <property type="term" value="F:aldehyde dehydrogenase (NAD+) activity"/>
    <property type="evidence" value="ECO:0007669"/>
    <property type="project" value="UniProtKB-EC"/>
</dbReference>
<evidence type="ECO:0000313" key="9">
    <source>
        <dbReference type="Proteomes" id="UP000199361"/>
    </source>
</evidence>
<feature type="domain" description="Aldehyde dehydrogenase" evidence="7">
    <location>
        <begin position="19"/>
        <end position="473"/>
    </location>
</feature>
<dbReference type="InterPro" id="IPR015590">
    <property type="entry name" value="Aldehyde_DH_dom"/>
</dbReference>
<dbReference type="Pfam" id="PF00171">
    <property type="entry name" value="Aldedh"/>
    <property type="match status" value="1"/>
</dbReference>
<dbReference type="PANTHER" id="PTHR42804:SF1">
    <property type="entry name" value="ALDEHYDE DEHYDROGENASE-RELATED"/>
    <property type="match status" value="1"/>
</dbReference>
<dbReference type="PROSITE" id="PS00070">
    <property type="entry name" value="ALDEHYDE_DEHYDR_CYS"/>
    <property type="match status" value="1"/>
</dbReference>
<dbReference type="InterPro" id="IPR029510">
    <property type="entry name" value="Ald_DH_CS_GLU"/>
</dbReference>
<keyword evidence="9" id="KW-1185">Reference proteome</keyword>
<dbReference type="EC" id="1.2.1.3" evidence="3"/>
<comment type="catalytic activity">
    <reaction evidence="4">
        <text>an aldehyde + NAD(+) + H2O = a carboxylate + NADH + 2 H(+)</text>
        <dbReference type="Rhea" id="RHEA:16185"/>
        <dbReference type="ChEBI" id="CHEBI:15377"/>
        <dbReference type="ChEBI" id="CHEBI:15378"/>
        <dbReference type="ChEBI" id="CHEBI:17478"/>
        <dbReference type="ChEBI" id="CHEBI:29067"/>
        <dbReference type="ChEBI" id="CHEBI:57540"/>
        <dbReference type="ChEBI" id="CHEBI:57945"/>
        <dbReference type="EC" id="1.2.1.3"/>
    </reaction>
</comment>
<evidence type="ECO:0000256" key="1">
    <source>
        <dbReference type="ARBA" id="ARBA00009986"/>
    </source>
</evidence>
<organism evidence="8 9">
    <name type="scientific">Nonomuraea wenchangensis</name>
    <dbReference type="NCBI Taxonomy" id="568860"/>
    <lineage>
        <taxon>Bacteria</taxon>
        <taxon>Bacillati</taxon>
        <taxon>Actinomycetota</taxon>
        <taxon>Actinomycetes</taxon>
        <taxon>Streptosporangiales</taxon>
        <taxon>Streptosporangiaceae</taxon>
        <taxon>Nonomuraea</taxon>
    </lineage>
</organism>
<evidence type="ECO:0000259" key="7">
    <source>
        <dbReference type="Pfam" id="PF00171"/>
    </source>
</evidence>
<protein>
    <recommendedName>
        <fullName evidence="3">aldehyde dehydrogenase (NAD(+))</fullName>
        <ecNumber evidence="3">1.2.1.3</ecNumber>
    </recommendedName>
</protein>
<evidence type="ECO:0000313" key="8">
    <source>
        <dbReference type="EMBL" id="SEU37398.1"/>
    </source>
</evidence>
<dbReference type="STRING" id="568860.SAMN05421811_114190"/>
<dbReference type="InterPro" id="IPR016163">
    <property type="entry name" value="Ald_DH_C"/>
</dbReference>
<feature type="active site" evidence="5">
    <location>
        <position position="245"/>
    </location>
</feature>
<dbReference type="SUPFAM" id="SSF53720">
    <property type="entry name" value="ALDH-like"/>
    <property type="match status" value="1"/>
</dbReference>
<comment type="similarity">
    <text evidence="1 6">Belongs to the aldehyde dehydrogenase family.</text>
</comment>
<gene>
    <name evidence="8" type="ORF">SAMN05421811_114190</name>
</gene>
<dbReference type="Proteomes" id="UP000199361">
    <property type="component" value="Unassembled WGS sequence"/>
</dbReference>
<proteinExistence type="inferred from homology"/>